<dbReference type="Proteomes" id="UP000887540">
    <property type="component" value="Unplaced"/>
</dbReference>
<dbReference type="WBParaSite" id="ACRNAN_Path_709.g2665.t1">
    <property type="protein sequence ID" value="ACRNAN_Path_709.g2665.t1"/>
    <property type="gene ID" value="ACRNAN_Path_709.g2665"/>
</dbReference>
<dbReference type="AlphaFoldDB" id="A0A914CAQ6"/>
<accession>A0A914CAQ6</accession>
<protein>
    <submittedName>
        <fullName evidence="3">TAR DNA-binding protein 43 N-terminal domain-containing protein</fullName>
    </submittedName>
</protein>
<dbReference type="SUPFAM" id="SSF50494">
    <property type="entry name" value="Trypsin-like serine proteases"/>
    <property type="match status" value="1"/>
</dbReference>
<evidence type="ECO:0000313" key="2">
    <source>
        <dbReference type="Proteomes" id="UP000887540"/>
    </source>
</evidence>
<proteinExistence type="predicted"/>
<keyword evidence="2" id="KW-1185">Reference proteome</keyword>
<organism evidence="2 3">
    <name type="scientific">Acrobeloides nanus</name>
    <dbReference type="NCBI Taxonomy" id="290746"/>
    <lineage>
        <taxon>Eukaryota</taxon>
        <taxon>Metazoa</taxon>
        <taxon>Ecdysozoa</taxon>
        <taxon>Nematoda</taxon>
        <taxon>Chromadorea</taxon>
        <taxon>Rhabditida</taxon>
        <taxon>Tylenchina</taxon>
        <taxon>Cephalobomorpha</taxon>
        <taxon>Cephaloboidea</taxon>
        <taxon>Cephalobidae</taxon>
        <taxon>Acrobeloides</taxon>
    </lineage>
</organism>
<reference evidence="3" key="1">
    <citation type="submission" date="2022-11" db="UniProtKB">
        <authorList>
            <consortium name="WormBaseParasite"/>
        </authorList>
    </citation>
    <scope>IDENTIFICATION</scope>
</reference>
<feature type="domain" description="TAR DNA-binding protein 43 N-terminal" evidence="1">
    <location>
        <begin position="6"/>
        <end position="77"/>
    </location>
</feature>
<name>A0A914CAQ6_9BILA</name>
<evidence type="ECO:0000259" key="1">
    <source>
        <dbReference type="Pfam" id="PF18694"/>
    </source>
</evidence>
<dbReference type="Pfam" id="PF18694">
    <property type="entry name" value="TDP-43_N"/>
    <property type="match status" value="1"/>
</dbReference>
<evidence type="ECO:0000313" key="3">
    <source>
        <dbReference type="WBParaSite" id="ACRNAN_Path_709.g2665.t1"/>
    </source>
</evidence>
<sequence>MTDNRYVKVYQKKDEESPVEFPLNDDGGLSIDDIKRIFPGSIGLGYFTSNGSMRFLRKNQSGYISPDSGWSDVQIFVEYPRPHSPLKPIVQEKTSWKRARIEEEADEAQKKPDPKDVEWFNSLKLYALYYEDENKTKHCITPITTRIAATYAHGCHAQLTMDRTKKKPIEVRCYYDKKYCVAAKVVLRSDGHDIVILQAISKNFIEKNPVVVLPQIGMRYLMLGLSNIEDVDEPFSLGIGSIKAILSDVNRYIGSSGCSKGDSGAGIWNSDGNLIGMNILKHNPVKMKESRQGTHKQYTHAIGGAAIFIPAGTIKSFASEYIPKTFPVEFEE</sequence>
<dbReference type="InterPro" id="IPR009003">
    <property type="entry name" value="Peptidase_S1_PA"/>
</dbReference>
<dbReference type="InterPro" id="IPR041105">
    <property type="entry name" value="TDP-43_N"/>
</dbReference>